<evidence type="ECO:0000313" key="7">
    <source>
        <dbReference type="EMBL" id="MFD2239189.1"/>
    </source>
</evidence>
<organism evidence="7 8">
    <name type="scientific">Aureimonas populi</name>
    <dbReference type="NCBI Taxonomy" id="1701758"/>
    <lineage>
        <taxon>Bacteria</taxon>
        <taxon>Pseudomonadati</taxon>
        <taxon>Pseudomonadota</taxon>
        <taxon>Alphaproteobacteria</taxon>
        <taxon>Hyphomicrobiales</taxon>
        <taxon>Aurantimonadaceae</taxon>
        <taxon>Aureimonas</taxon>
    </lineage>
</organism>
<dbReference type="InterPro" id="IPR050336">
    <property type="entry name" value="Chromosome_partition/occlusion"/>
</dbReference>
<keyword evidence="8" id="KW-1185">Reference proteome</keyword>
<comment type="similarity">
    <text evidence="1">Belongs to the ParB family.</text>
</comment>
<feature type="region of interest" description="Disordered" evidence="5">
    <location>
        <begin position="19"/>
        <end position="62"/>
    </location>
</feature>
<evidence type="ECO:0000256" key="2">
    <source>
        <dbReference type="ARBA" id="ARBA00022829"/>
    </source>
</evidence>
<dbReference type="RefSeq" id="WP_209738659.1">
    <property type="nucleotide sequence ID" value="NZ_CP072611.1"/>
</dbReference>
<dbReference type="Pfam" id="PF02195">
    <property type="entry name" value="ParB_N"/>
    <property type="match status" value="1"/>
</dbReference>
<dbReference type="PANTHER" id="PTHR33375">
    <property type="entry name" value="CHROMOSOME-PARTITIONING PROTEIN PARB-RELATED"/>
    <property type="match status" value="1"/>
</dbReference>
<dbReference type="InterPro" id="IPR057240">
    <property type="entry name" value="ParB_dimer_C"/>
</dbReference>
<dbReference type="Pfam" id="PF23552">
    <property type="entry name" value="ParB_C"/>
    <property type="match status" value="1"/>
</dbReference>
<dbReference type="Gene3D" id="1.10.10.2830">
    <property type="match status" value="1"/>
</dbReference>
<dbReference type="SMART" id="SM00470">
    <property type="entry name" value="ParB"/>
    <property type="match status" value="1"/>
</dbReference>
<gene>
    <name evidence="7" type="ORF">ACFSKQ_17200</name>
</gene>
<evidence type="ECO:0000256" key="1">
    <source>
        <dbReference type="ARBA" id="ARBA00006295"/>
    </source>
</evidence>
<dbReference type="Gene3D" id="3.90.1530.30">
    <property type="match status" value="1"/>
</dbReference>
<dbReference type="SUPFAM" id="SSF110849">
    <property type="entry name" value="ParB/Sulfiredoxin"/>
    <property type="match status" value="1"/>
</dbReference>
<evidence type="ECO:0000256" key="3">
    <source>
        <dbReference type="ARBA" id="ARBA00023125"/>
    </source>
</evidence>
<dbReference type="NCBIfam" id="TIGR00180">
    <property type="entry name" value="parB_part"/>
    <property type="match status" value="1"/>
</dbReference>
<dbReference type="EMBL" id="JBHUIJ010000027">
    <property type="protein sequence ID" value="MFD2239189.1"/>
    <property type="molecule type" value="Genomic_DNA"/>
</dbReference>
<reference evidence="8" key="1">
    <citation type="journal article" date="2019" name="Int. J. Syst. Evol. Microbiol.">
        <title>The Global Catalogue of Microorganisms (GCM) 10K type strain sequencing project: providing services to taxonomists for standard genome sequencing and annotation.</title>
        <authorList>
            <consortium name="The Broad Institute Genomics Platform"/>
            <consortium name="The Broad Institute Genome Sequencing Center for Infectious Disease"/>
            <person name="Wu L."/>
            <person name="Ma J."/>
        </authorList>
    </citation>
    <scope>NUCLEOTIDE SEQUENCE [LARGE SCALE GENOMIC DNA]</scope>
    <source>
        <strain evidence="8">ZS-35-S2</strain>
    </source>
</reference>
<sequence>MTEDKSRARLGRGLASLIGAGGTAGSGARPALPFAPREGQEAGGERKVAIGRLSPNPRNPRRSFVAEDLGELTASIRVHGVVQPILVRRKAGEGSGFEIVAGERRWRAAREAGLADVPVVVREISDRESLEIAIIENVQRADLNPIEEALGYQMLIDEHDYTQNDLADVLGKSRSHVANTLRLLKLPEAVRDLVSGGRLSAGAARTAVSMDDPEAFARRIVEEGMSVREAEGAARQTRAPNAAPAPKRKPAAPAKDADTRALEALLSDTLSMTVAIDLKGEGGRLSLDFASLDQLDELCRLLQARKGLAEPRVRSL</sequence>
<keyword evidence="3" id="KW-0238">DNA-binding</keyword>
<evidence type="ECO:0000256" key="5">
    <source>
        <dbReference type="SAM" id="MobiDB-lite"/>
    </source>
</evidence>
<feature type="region of interest" description="Disordered" evidence="5">
    <location>
        <begin position="228"/>
        <end position="256"/>
    </location>
</feature>
<evidence type="ECO:0000259" key="6">
    <source>
        <dbReference type="SMART" id="SM00470"/>
    </source>
</evidence>
<name>A0ABW5CPD8_9HYPH</name>
<dbReference type="PANTHER" id="PTHR33375:SF1">
    <property type="entry name" value="CHROMOSOME-PARTITIONING PROTEIN PARB-RELATED"/>
    <property type="match status" value="1"/>
</dbReference>
<dbReference type="Proteomes" id="UP001597371">
    <property type="component" value="Unassembled WGS sequence"/>
</dbReference>
<comment type="function">
    <text evidence="4">Involved in chromosome partition. Localize to both poles of the predivisional cell following completion of DNA replication. Binds to the DNA origin of replication.</text>
</comment>
<proteinExistence type="inferred from homology"/>
<dbReference type="InterPro" id="IPR041468">
    <property type="entry name" value="HTH_ParB/Spo0J"/>
</dbReference>
<dbReference type="Pfam" id="PF17762">
    <property type="entry name" value="HTH_ParB"/>
    <property type="match status" value="1"/>
</dbReference>
<comment type="caution">
    <text evidence="7">The sequence shown here is derived from an EMBL/GenBank/DDBJ whole genome shotgun (WGS) entry which is preliminary data.</text>
</comment>
<accession>A0ABW5CPD8</accession>
<evidence type="ECO:0000313" key="8">
    <source>
        <dbReference type="Proteomes" id="UP001597371"/>
    </source>
</evidence>
<dbReference type="SUPFAM" id="SSF109709">
    <property type="entry name" value="KorB DNA-binding domain-like"/>
    <property type="match status" value="1"/>
</dbReference>
<dbReference type="InterPro" id="IPR036086">
    <property type="entry name" value="ParB/Sulfiredoxin_sf"/>
</dbReference>
<protein>
    <submittedName>
        <fullName evidence="7">ParB/RepB/Spo0J family partition protein</fullName>
    </submittedName>
</protein>
<keyword evidence="2" id="KW-0159">Chromosome partition</keyword>
<dbReference type="InterPro" id="IPR004437">
    <property type="entry name" value="ParB/RepB/Spo0J"/>
</dbReference>
<dbReference type="InterPro" id="IPR003115">
    <property type="entry name" value="ParB_N"/>
</dbReference>
<dbReference type="CDD" id="cd16393">
    <property type="entry name" value="SPO0J_N"/>
    <property type="match status" value="1"/>
</dbReference>
<feature type="domain" description="ParB-like N-terminal" evidence="6">
    <location>
        <begin position="46"/>
        <end position="138"/>
    </location>
</feature>
<feature type="compositionally biased region" description="Basic and acidic residues" evidence="5">
    <location>
        <begin position="38"/>
        <end position="48"/>
    </location>
</feature>
<evidence type="ECO:0000256" key="4">
    <source>
        <dbReference type="ARBA" id="ARBA00025472"/>
    </source>
</evidence>